<dbReference type="EMBL" id="BLLK01000069">
    <property type="protein sequence ID" value="GFH59560.1"/>
    <property type="molecule type" value="Genomic_DNA"/>
</dbReference>
<comment type="caution">
    <text evidence="2">The sequence shown here is derived from an EMBL/GenBank/DDBJ whole genome shotgun (WGS) entry which is preliminary data.</text>
</comment>
<accession>A0AAD3DAU4</accession>
<proteinExistence type="predicted"/>
<evidence type="ECO:0000313" key="3">
    <source>
        <dbReference type="Proteomes" id="UP001054902"/>
    </source>
</evidence>
<keyword evidence="3" id="KW-1185">Reference proteome</keyword>
<feature type="compositionally biased region" description="Basic residues" evidence="1">
    <location>
        <begin position="101"/>
        <end position="111"/>
    </location>
</feature>
<organism evidence="2 3">
    <name type="scientific">Chaetoceros tenuissimus</name>
    <dbReference type="NCBI Taxonomy" id="426638"/>
    <lineage>
        <taxon>Eukaryota</taxon>
        <taxon>Sar</taxon>
        <taxon>Stramenopiles</taxon>
        <taxon>Ochrophyta</taxon>
        <taxon>Bacillariophyta</taxon>
        <taxon>Coscinodiscophyceae</taxon>
        <taxon>Chaetocerotophycidae</taxon>
        <taxon>Chaetocerotales</taxon>
        <taxon>Chaetocerotaceae</taxon>
        <taxon>Chaetoceros</taxon>
    </lineage>
</organism>
<name>A0AAD3DAU4_9STRA</name>
<evidence type="ECO:0000256" key="1">
    <source>
        <dbReference type="SAM" id="MobiDB-lite"/>
    </source>
</evidence>
<reference evidence="2 3" key="1">
    <citation type="journal article" date="2021" name="Sci. Rep.">
        <title>The genome of the diatom Chaetoceros tenuissimus carries an ancient integrated fragment of an extant virus.</title>
        <authorList>
            <person name="Hongo Y."/>
            <person name="Kimura K."/>
            <person name="Takaki Y."/>
            <person name="Yoshida Y."/>
            <person name="Baba S."/>
            <person name="Kobayashi G."/>
            <person name="Nagasaki K."/>
            <person name="Hano T."/>
            <person name="Tomaru Y."/>
        </authorList>
    </citation>
    <scope>NUCLEOTIDE SEQUENCE [LARGE SCALE GENOMIC DNA]</scope>
    <source>
        <strain evidence="2 3">NIES-3715</strain>
    </source>
</reference>
<feature type="compositionally biased region" description="Polar residues" evidence="1">
    <location>
        <begin position="130"/>
        <end position="139"/>
    </location>
</feature>
<dbReference type="AlphaFoldDB" id="A0AAD3DAU4"/>
<dbReference type="Proteomes" id="UP001054902">
    <property type="component" value="Unassembled WGS sequence"/>
</dbReference>
<feature type="compositionally biased region" description="Polar residues" evidence="1">
    <location>
        <begin position="78"/>
        <end position="100"/>
    </location>
</feature>
<sequence>MDLTYTCIYGVFSRCKDAHFKHRIMTWNTHHEKDKNHGAKMLKFLKSCVMTRKLERRERQLTRLTSPASKLRRRQRQSHPTWKSRNSMMKNNTIKQLQSNKSRKTNHRKGQGKGQAHQNPKPFPSGGSKGNYNTIDSSQFGGEKATFQNADQWLDFVNGNNPRIKKNIVSTNGNSIKNKLGSGVPLVKEWDLIRWKIALEKRTRRKSLAMNHLIQLQSPFSSNWWHQ</sequence>
<protein>
    <submittedName>
        <fullName evidence="2">Uncharacterized protein</fullName>
    </submittedName>
</protein>
<gene>
    <name evidence="2" type="ORF">CTEN210_16036</name>
</gene>
<feature type="region of interest" description="Disordered" evidence="1">
    <location>
        <begin position="60"/>
        <end position="139"/>
    </location>
</feature>
<evidence type="ECO:0000313" key="2">
    <source>
        <dbReference type="EMBL" id="GFH59560.1"/>
    </source>
</evidence>